<dbReference type="PANTHER" id="PTHR21454:SF41">
    <property type="entry name" value="EXPP1 PROTEIN"/>
    <property type="match status" value="1"/>
</dbReference>
<evidence type="ECO:0000313" key="2">
    <source>
        <dbReference type="EMBL" id="KAJ0966334.1"/>
    </source>
</evidence>
<dbReference type="AlphaFoldDB" id="A0A9D5H7N7"/>
<dbReference type="GO" id="GO:0046872">
    <property type="term" value="F:metal ion binding"/>
    <property type="evidence" value="ECO:0007669"/>
    <property type="project" value="InterPro"/>
</dbReference>
<sequence length="282" mass="30623">MALMATVAAAVTVVLVMVVAAEAGDHNPNFEPCVDTKIQRWDGFTFGVALAPRDSFFFNNTQLSPCDHRLALSSSAGAQLAVFRPKVDEISLLTVNTSSLSSASSVGYMVAFAGRKYAARSLPAFVGNGTYTVTSFTLVLEFQKGTLQNLYWKRDGCSSCSGKSSFVCLNNQDCAIKTSNCKDQGGSVDCSLGIQLAFSGTDKHEVVLNSCNSIGVPAPGLDSQDSQRKTPPFLMETEGTVVQYCVDCSWFCYLKKVMLKCNEELERHWSCCVVRKENQFSV</sequence>
<reference evidence="2" key="1">
    <citation type="submission" date="2021-03" db="EMBL/GenBank/DDBJ databases">
        <authorList>
            <person name="Li Z."/>
            <person name="Yang C."/>
        </authorList>
    </citation>
    <scope>NUCLEOTIDE SEQUENCE</scope>
    <source>
        <strain evidence="2">Dzin_1.0</strain>
        <tissue evidence="2">Leaf</tissue>
    </source>
</reference>
<dbReference type="OrthoDB" id="1885051at2759"/>
<evidence type="ECO:0000256" key="1">
    <source>
        <dbReference type="SAM" id="SignalP"/>
    </source>
</evidence>
<name>A0A9D5H7N7_9LILI</name>
<dbReference type="InterPro" id="IPR044248">
    <property type="entry name" value="DPH3/4-like"/>
</dbReference>
<dbReference type="GO" id="GO:0017183">
    <property type="term" value="P:protein histidyl modification to diphthamide"/>
    <property type="evidence" value="ECO:0007669"/>
    <property type="project" value="InterPro"/>
</dbReference>
<dbReference type="Proteomes" id="UP001085076">
    <property type="component" value="Miscellaneous, Linkage group lg08"/>
</dbReference>
<accession>A0A9D5H7N7</accession>
<dbReference type="EMBL" id="JAGGNH010000008">
    <property type="protein sequence ID" value="KAJ0966334.1"/>
    <property type="molecule type" value="Genomic_DNA"/>
</dbReference>
<keyword evidence="3" id="KW-1185">Reference proteome</keyword>
<feature type="signal peptide" evidence="1">
    <location>
        <begin position="1"/>
        <end position="23"/>
    </location>
</feature>
<evidence type="ECO:0000313" key="3">
    <source>
        <dbReference type="Proteomes" id="UP001085076"/>
    </source>
</evidence>
<reference evidence="2" key="2">
    <citation type="journal article" date="2022" name="Hortic Res">
        <title>The genome of Dioscorea zingiberensis sheds light on the biosynthesis, origin and evolution of the medicinally important diosgenin saponins.</title>
        <authorList>
            <person name="Li Y."/>
            <person name="Tan C."/>
            <person name="Li Z."/>
            <person name="Guo J."/>
            <person name="Li S."/>
            <person name="Chen X."/>
            <person name="Wang C."/>
            <person name="Dai X."/>
            <person name="Yang H."/>
            <person name="Song W."/>
            <person name="Hou L."/>
            <person name="Xu J."/>
            <person name="Tong Z."/>
            <person name="Xu A."/>
            <person name="Yuan X."/>
            <person name="Wang W."/>
            <person name="Yang Q."/>
            <person name="Chen L."/>
            <person name="Sun Z."/>
            <person name="Wang K."/>
            <person name="Pan B."/>
            <person name="Chen J."/>
            <person name="Bao Y."/>
            <person name="Liu F."/>
            <person name="Qi X."/>
            <person name="Gang D.R."/>
            <person name="Wen J."/>
            <person name="Li J."/>
        </authorList>
    </citation>
    <scope>NUCLEOTIDE SEQUENCE</scope>
    <source>
        <strain evidence="2">Dzin_1.0</strain>
    </source>
</reference>
<dbReference type="PANTHER" id="PTHR21454">
    <property type="entry name" value="DPH3 HOMOLOG-RELATED"/>
    <property type="match status" value="1"/>
</dbReference>
<proteinExistence type="predicted"/>
<protein>
    <submittedName>
        <fullName evidence="2">Uncharacterized protein</fullName>
    </submittedName>
</protein>
<dbReference type="GO" id="GO:0005829">
    <property type="term" value="C:cytosol"/>
    <property type="evidence" value="ECO:0007669"/>
    <property type="project" value="TreeGrafter"/>
</dbReference>
<gene>
    <name evidence="2" type="ORF">J5N97_027472</name>
</gene>
<organism evidence="2 3">
    <name type="scientific">Dioscorea zingiberensis</name>
    <dbReference type="NCBI Taxonomy" id="325984"/>
    <lineage>
        <taxon>Eukaryota</taxon>
        <taxon>Viridiplantae</taxon>
        <taxon>Streptophyta</taxon>
        <taxon>Embryophyta</taxon>
        <taxon>Tracheophyta</taxon>
        <taxon>Spermatophyta</taxon>
        <taxon>Magnoliopsida</taxon>
        <taxon>Liliopsida</taxon>
        <taxon>Dioscoreales</taxon>
        <taxon>Dioscoreaceae</taxon>
        <taxon>Dioscorea</taxon>
    </lineage>
</organism>
<feature type="chain" id="PRO_5038713336" evidence="1">
    <location>
        <begin position="24"/>
        <end position="282"/>
    </location>
</feature>
<keyword evidence="1" id="KW-0732">Signal</keyword>
<comment type="caution">
    <text evidence="2">The sequence shown here is derived from an EMBL/GenBank/DDBJ whole genome shotgun (WGS) entry which is preliminary data.</text>
</comment>